<accession>A0ABX1MFH8</accession>
<dbReference type="EMBL" id="QMEC01000107">
    <property type="protein sequence ID" value="NMF65529.1"/>
    <property type="molecule type" value="Genomic_DNA"/>
</dbReference>
<evidence type="ECO:0000313" key="3">
    <source>
        <dbReference type="EMBL" id="NMF65529.1"/>
    </source>
</evidence>
<evidence type="ECO:0000256" key="2">
    <source>
        <dbReference type="SAM" id="Phobius"/>
    </source>
</evidence>
<dbReference type="RefSeq" id="WP_169267097.1">
    <property type="nucleotide sequence ID" value="NZ_QMEC01000107.1"/>
</dbReference>
<keyword evidence="2" id="KW-0472">Membrane</keyword>
<evidence type="ECO:0000256" key="1">
    <source>
        <dbReference type="SAM" id="MobiDB-lite"/>
    </source>
</evidence>
<gene>
    <name evidence="3" type="ORF">DP115_23355</name>
</gene>
<name>A0ABX1MFH8_9CYAN</name>
<keyword evidence="2" id="KW-0812">Transmembrane</keyword>
<protein>
    <submittedName>
        <fullName evidence="3">Uncharacterized protein</fullName>
    </submittedName>
</protein>
<keyword evidence="2" id="KW-1133">Transmembrane helix</keyword>
<sequence length="274" mass="30438">MTKLLQEKKSSVNLLTLFAIFTFSLHLLAAIFLLFEGLRIYGLIHKKPLTFVQLVDGKVVSQTDTLEREPEVIRQFVAKTMAATFNWSGTLPPATVEEATNPKTDAGIPVKTLQGLTKKVSTSSWVASFALSEDFRGGFLAQIADMTPLEIFSQNNKQALTGQLVIQRVYPPEKIAPGQWRVGMVANIVQVRRTDNKKLLTPFNKDFLVRTVDSYGHPLSNGLTPLQKAVYSVRAQKLEIYEVSDFCLTNGYDSSSKSQSQRCGDVLNSGSFTR</sequence>
<feature type="region of interest" description="Disordered" evidence="1">
    <location>
        <begin position="253"/>
        <end position="274"/>
    </location>
</feature>
<organism evidence="3 4">
    <name type="scientific">Brasilonema octagenarum UFV-OR1</name>
    <dbReference type="NCBI Taxonomy" id="417115"/>
    <lineage>
        <taxon>Bacteria</taxon>
        <taxon>Bacillati</taxon>
        <taxon>Cyanobacteriota</taxon>
        <taxon>Cyanophyceae</taxon>
        <taxon>Nostocales</taxon>
        <taxon>Scytonemataceae</taxon>
        <taxon>Brasilonema</taxon>
        <taxon>Octagenarum group</taxon>
    </lineage>
</organism>
<keyword evidence="4" id="KW-1185">Reference proteome</keyword>
<proteinExistence type="predicted"/>
<reference evidence="3 4" key="1">
    <citation type="submission" date="2018-06" db="EMBL/GenBank/DDBJ databases">
        <title>Comparative genomics of Brasilonema spp. strains.</title>
        <authorList>
            <person name="Alvarenga D.O."/>
            <person name="Fiore M.F."/>
            <person name="Varani A.M."/>
        </authorList>
    </citation>
    <scope>NUCLEOTIDE SEQUENCE [LARGE SCALE GENOMIC DNA]</scope>
    <source>
        <strain evidence="3 4">UFV-OR1</strain>
    </source>
</reference>
<feature type="transmembrane region" description="Helical" evidence="2">
    <location>
        <begin position="12"/>
        <end position="35"/>
    </location>
</feature>
<dbReference type="Proteomes" id="UP000762253">
    <property type="component" value="Unassembled WGS sequence"/>
</dbReference>
<evidence type="ECO:0000313" key="4">
    <source>
        <dbReference type="Proteomes" id="UP000762253"/>
    </source>
</evidence>
<comment type="caution">
    <text evidence="3">The sequence shown here is derived from an EMBL/GenBank/DDBJ whole genome shotgun (WGS) entry which is preliminary data.</text>
</comment>